<name>A0A221V0S0_9FLAO</name>
<organism evidence="1 2">
    <name type="scientific">Arenibacter algicola</name>
    <dbReference type="NCBI Taxonomy" id="616991"/>
    <lineage>
        <taxon>Bacteria</taxon>
        <taxon>Pseudomonadati</taxon>
        <taxon>Bacteroidota</taxon>
        <taxon>Flavobacteriia</taxon>
        <taxon>Flavobacteriales</taxon>
        <taxon>Flavobacteriaceae</taxon>
        <taxon>Arenibacter</taxon>
    </lineage>
</organism>
<sequence>MYSICQYAFFNGGYSYNKSQAHNYRIDQPGFIQKGSSSFIQAKRQPMGKIDMKHAINYKWGKTAKIATSTHP</sequence>
<evidence type="ECO:0000313" key="1">
    <source>
        <dbReference type="EMBL" id="ASO07209.1"/>
    </source>
</evidence>
<dbReference type="Proteomes" id="UP000204551">
    <property type="component" value="Chromosome"/>
</dbReference>
<dbReference type="KEGG" id="aalg:AREALGSMS7_03799"/>
<evidence type="ECO:0000313" key="2">
    <source>
        <dbReference type="Proteomes" id="UP000204551"/>
    </source>
</evidence>
<reference evidence="1 2" key="1">
    <citation type="submission" date="2017-07" db="EMBL/GenBank/DDBJ databases">
        <title>Genome Sequence of Arenibacter algicola Strain SMS7 Isolated from a culture of the Diatom Skeletonema marinoi.</title>
        <authorList>
            <person name="Topel M."/>
            <person name="Pinder M.I.M."/>
            <person name="Johansson O.N."/>
            <person name="Kourtchenko O."/>
            <person name="Godhe A."/>
            <person name="Clarke A.K."/>
        </authorList>
    </citation>
    <scope>NUCLEOTIDE SEQUENCE [LARGE SCALE GENOMIC DNA]</scope>
    <source>
        <strain evidence="1 2">SMS7</strain>
    </source>
</reference>
<protein>
    <submittedName>
        <fullName evidence="1">Uncharacterized protein</fullName>
    </submittedName>
</protein>
<dbReference type="EMBL" id="CP022515">
    <property type="protein sequence ID" value="ASO07209.1"/>
    <property type="molecule type" value="Genomic_DNA"/>
</dbReference>
<proteinExistence type="predicted"/>
<accession>A0A221V0S0</accession>
<gene>
    <name evidence="1" type="ORF">AREALGSMS7_03799</name>
</gene>
<dbReference type="AlphaFoldDB" id="A0A221V0S0"/>